<keyword evidence="2" id="KW-0547">Nucleotide-binding</keyword>
<dbReference type="GO" id="GO:0004672">
    <property type="term" value="F:protein kinase activity"/>
    <property type="evidence" value="ECO:0007669"/>
    <property type="project" value="InterPro"/>
</dbReference>
<dbReference type="SUPFAM" id="SSF56112">
    <property type="entry name" value="Protein kinase-like (PK-like)"/>
    <property type="match status" value="1"/>
</dbReference>
<reference evidence="6" key="1">
    <citation type="submission" date="2020-11" db="EMBL/GenBank/DDBJ databases">
        <authorList>
            <person name="Tran Van P."/>
        </authorList>
    </citation>
    <scope>NUCLEOTIDE SEQUENCE</scope>
</reference>
<dbReference type="GO" id="GO:0005634">
    <property type="term" value="C:nucleus"/>
    <property type="evidence" value="ECO:0007669"/>
    <property type="project" value="TreeGrafter"/>
</dbReference>
<dbReference type="SMART" id="SM00220">
    <property type="entry name" value="S_TKc"/>
    <property type="match status" value="1"/>
</dbReference>
<dbReference type="InterPro" id="IPR000719">
    <property type="entry name" value="Prot_kinase_dom"/>
</dbReference>
<dbReference type="InterPro" id="IPR011009">
    <property type="entry name" value="Kinase-like_dom_sf"/>
</dbReference>
<evidence type="ECO:0000256" key="2">
    <source>
        <dbReference type="ARBA" id="ARBA00022741"/>
    </source>
</evidence>
<evidence type="ECO:0000313" key="7">
    <source>
        <dbReference type="Proteomes" id="UP000728032"/>
    </source>
</evidence>
<organism evidence="6">
    <name type="scientific">Oppiella nova</name>
    <dbReference type="NCBI Taxonomy" id="334625"/>
    <lineage>
        <taxon>Eukaryota</taxon>
        <taxon>Metazoa</taxon>
        <taxon>Ecdysozoa</taxon>
        <taxon>Arthropoda</taxon>
        <taxon>Chelicerata</taxon>
        <taxon>Arachnida</taxon>
        <taxon>Acari</taxon>
        <taxon>Acariformes</taxon>
        <taxon>Sarcoptiformes</taxon>
        <taxon>Oribatida</taxon>
        <taxon>Brachypylina</taxon>
        <taxon>Oppioidea</taxon>
        <taxon>Oppiidae</taxon>
        <taxon>Oppiella</taxon>
    </lineage>
</organism>
<name>A0A7R9LN50_9ACAR</name>
<keyword evidence="7" id="KW-1185">Reference proteome</keyword>
<dbReference type="PANTHER" id="PTHR11042">
    <property type="entry name" value="EUKARYOTIC TRANSLATION INITIATION FACTOR 2-ALPHA KINASE EIF2-ALPHA KINASE -RELATED"/>
    <property type="match status" value="1"/>
</dbReference>
<dbReference type="Proteomes" id="UP000728032">
    <property type="component" value="Unassembled WGS sequence"/>
</dbReference>
<dbReference type="OrthoDB" id="10261027at2759"/>
<sequence length="149" mass="17283">MDNQEYAVKMITFKENGLNDKQKRDIFKEVEYLSRVDPQFVAQYFDSWRESDIVYIQLEIDLKPDNILIADNILNGRFVKLCDFGLVTEHNSRIHNLTDNKHSINVGTTKYRAPEVAHGKKYDHTSDIWGLALIGGDIFSLDVFTDIEK</sequence>
<accession>A0A7R9LN50</accession>
<dbReference type="EMBL" id="CAJPVJ010001780">
    <property type="protein sequence ID" value="CAG2165278.1"/>
    <property type="molecule type" value="Genomic_DNA"/>
</dbReference>
<protein>
    <recommendedName>
        <fullName evidence="5">Protein kinase domain-containing protein</fullName>
    </recommendedName>
</protein>
<evidence type="ECO:0000259" key="5">
    <source>
        <dbReference type="PROSITE" id="PS50011"/>
    </source>
</evidence>
<evidence type="ECO:0000313" key="6">
    <source>
        <dbReference type="EMBL" id="CAD7644715.1"/>
    </source>
</evidence>
<dbReference type="GO" id="GO:0005524">
    <property type="term" value="F:ATP binding"/>
    <property type="evidence" value="ECO:0007669"/>
    <property type="project" value="UniProtKB-KW"/>
</dbReference>
<gene>
    <name evidence="6" type="ORF">ONB1V03_LOCUS4821</name>
</gene>
<proteinExistence type="predicted"/>
<dbReference type="Pfam" id="PF00069">
    <property type="entry name" value="Pkinase"/>
    <property type="match status" value="1"/>
</dbReference>
<dbReference type="AlphaFoldDB" id="A0A7R9LN50"/>
<dbReference type="InterPro" id="IPR050339">
    <property type="entry name" value="CC_SR_Kinase"/>
</dbReference>
<dbReference type="PROSITE" id="PS50011">
    <property type="entry name" value="PROTEIN_KINASE_DOM"/>
    <property type="match status" value="1"/>
</dbReference>
<keyword evidence="4" id="KW-0067">ATP-binding</keyword>
<keyword evidence="1" id="KW-0808">Transferase</keyword>
<evidence type="ECO:0000256" key="3">
    <source>
        <dbReference type="ARBA" id="ARBA00022777"/>
    </source>
</evidence>
<dbReference type="Gene3D" id="1.10.510.10">
    <property type="entry name" value="Transferase(Phosphotransferase) domain 1"/>
    <property type="match status" value="1"/>
</dbReference>
<dbReference type="GO" id="GO:0005737">
    <property type="term" value="C:cytoplasm"/>
    <property type="evidence" value="ECO:0007669"/>
    <property type="project" value="TreeGrafter"/>
</dbReference>
<evidence type="ECO:0000256" key="4">
    <source>
        <dbReference type="ARBA" id="ARBA00022840"/>
    </source>
</evidence>
<keyword evidence="3" id="KW-0418">Kinase</keyword>
<dbReference type="Gene3D" id="3.30.200.20">
    <property type="entry name" value="Phosphorylase Kinase, domain 1"/>
    <property type="match status" value="1"/>
</dbReference>
<dbReference type="EMBL" id="OC916605">
    <property type="protein sequence ID" value="CAD7644715.1"/>
    <property type="molecule type" value="Genomic_DNA"/>
</dbReference>
<evidence type="ECO:0000256" key="1">
    <source>
        <dbReference type="ARBA" id="ARBA00022679"/>
    </source>
</evidence>
<feature type="domain" description="Protein kinase" evidence="5">
    <location>
        <begin position="1"/>
        <end position="149"/>
    </location>
</feature>